<feature type="transmembrane region" description="Helical" evidence="2">
    <location>
        <begin position="9"/>
        <end position="27"/>
    </location>
</feature>
<feature type="compositionally biased region" description="Basic and acidic residues" evidence="1">
    <location>
        <begin position="64"/>
        <end position="73"/>
    </location>
</feature>
<dbReference type="Proteomes" id="UP000006512">
    <property type="component" value="Unassembled WGS sequence"/>
</dbReference>
<proteinExistence type="predicted"/>
<dbReference type="eggNOG" id="ENOG5033EG0">
    <property type="taxonomic scope" value="Bacteria"/>
</dbReference>
<evidence type="ECO:0000313" key="3">
    <source>
        <dbReference type="EMBL" id="EGF93047.1"/>
    </source>
</evidence>
<dbReference type="EMBL" id="GL883077">
    <property type="protein sequence ID" value="EGF93047.1"/>
    <property type="molecule type" value="Genomic_DNA"/>
</dbReference>
<sequence>MKLLDDKIFYPLAAVIAIAMIAFAMSWPQGLGTRSPPPFGHAEQLPDYYRMVKERDARLKREAADKAARRAEQATESATVSSVVAEVTDSAGVE</sequence>
<keyword evidence="4" id="KW-1185">Reference proteome</keyword>
<gene>
    <name evidence="3" type="ORF">ABI_14860</name>
</gene>
<feature type="region of interest" description="Disordered" evidence="1">
    <location>
        <begin position="64"/>
        <end position="94"/>
    </location>
</feature>
<protein>
    <submittedName>
        <fullName evidence="3">Uncharacterized protein</fullName>
    </submittedName>
</protein>
<keyword evidence="2" id="KW-0472">Membrane</keyword>
<name>F4QIY4_9CAUL</name>
<accession>F4QIY4</accession>
<evidence type="ECO:0000313" key="4">
    <source>
        <dbReference type="Proteomes" id="UP000006512"/>
    </source>
</evidence>
<dbReference type="RefSeq" id="WP_006272232.1">
    <property type="nucleotide sequence ID" value="NZ_GL883077.1"/>
</dbReference>
<keyword evidence="2" id="KW-0812">Transmembrane</keyword>
<organism evidence="3 4">
    <name type="scientific">Asticcacaulis biprosthecium C19</name>
    <dbReference type="NCBI Taxonomy" id="715226"/>
    <lineage>
        <taxon>Bacteria</taxon>
        <taxon>Pseudomonadati</taxon>
        <taxon>Pseudomonadota</taxon>
        <taxon>Alphaproteobacteria</taxon>
        <taxon>Caulobacterales</taxon>
        <taxon>Caulobacteraceae</taxon>
        <taxon>Asticcacaulis</taxon>
    </lineage>
</organism>
<evidence type="ECO:0000256" key="1">
    <source>
        <dbReference type="SAM" id="MobiDB-lite"/>
    </source>
</evidence>
<dbReference type="HOGENOM" id="CLU_184988_0_0_5"/>
<feature type="compositionally biased region" description="Low complexity" evidence="1">
    <location>
        <begin position="74"/>
        <end position="94"/>
    </location>
</feature>
<dbReference type="STRING" id="715226.ABI_14860"/>
<reference evidence="4" key="1">
    <citation type="submission" date="2011-03" db="EMBL/GenBank/DDBJ databases">
        <title>Draft genome sequence of Brevundimonas diminuta.</title>
        <authorList>
            <person name="Brown P.J.B."/>
            <person name="Buechlein A."/>
            <person name="Hemmerich C."/>
            <person name="Brun Y.V."/>
        </authorList>
    </citation>
    <scope>NUCLEOTIDE SEQUENCE [LARGE SCALE GENOMIC DNA]</scope>
    <source>
        <strain evidence="4">C19</strain>
    </source>
</reference>
<keyword evidence="2" id="KW-1133">Transmembrane helix</keyword>
<evidence type="ECO:0000256" key="2">
    <source>
        <dbReference type="SAM" id="Phobius"/>
    </source>
</evidence>
<dbReference type="AlphaFoldDB" id="F4QIY4"/>